<protein>
    <submittedName>
        <fullName evidence="1">Uncharacterized protein</fullName>
    </submittedName>
</protein>
<sequence>MCCGKKRATLAATTGTAQRLLGHDTTHFAFRYIGDTALTTVGMNTGKIYRFASKGAVQMVHSKDAVTMLEVPNLVQVED</sequence>
<evidence type="ECO:0000313" key="1">
    <source>
        <dbReference type="EMBL" id="SEM67782.1"/>
    </source>
</evidence>
<dbReference type="AlphaFoldDB" id="A0A1H8AA80"/>
<dbReference type="RefSeq" id="WP_089917069.1">
    <property type="nucleotide sequence ID" value="NZ_FOBB01000005.1"/>
</dbReference>
<proteinExistence type="predicted"/>
<name>A0A1H8AA80_9BACT</name>
<organism evidence="1 2">
    <name type="scientific">Chitinophaga rupis</name>
    <dbReference type="NCBI Taxonomy" id="573321"/>
    <lineage>
        <taxon>Bacteria</taxon>
        <taxon>Pseudomonadati</taxon>
        <taxon>Bacteroidota</taxon>
        <taxon>Chitinophagia</taxon>
        <taxon>Chitinophagales</taxon>
        <taxon>Chitinophagaceae</taxon>
        <taxon>Chitinophaga</taxon>
    </lineage>
</organism>
<reference evidence="1 2" key="1">
    <citation type="submission" date="2016-10" db="EMBL/GenBank/DDBJ databases">
        <authorList>
            <person name="de Groot N.N."/>
        </authorList>
    </citation>
    <scope>NUCLEOTIDE SEQUENCE [LARGE SCALE GENOMIC DNA]</scope>
    <source>
        <strain evidence="1 2">DSM 21039</strain>
    </source>
</reference>
<evidence type="ECO:0000313" key="2">
    <source>
        <dbReference type="Proteomes" id="UP000198984"/>
    </source>
</evidence>
<dbReference type="Proteomes" id="UP000198984">
    <property type="component" value="Unassembled WGS sequence"/>
</dbReference>
<dbReference type="EMBL" id="FOBB01000005">
    <property type="protein sequence ID" value="SEM67782.1"/>
    <property type="molecule type" value="Genomic_DNA"/>
</dbReference>
<dbReference type="OrthoDB" id="679299at2"/>
<dbReference type="STRING" id="573321.SAMN04488505_105377"/>
<gene>
    <name evidence="1" type="ORF">SAMN04488505_105377</name>
</gene>
<keyword evidence="2" id="KW-1185">Reference proteome</keyword>
<accession>A0A1H8AA80</accession>